<protein>
    <submittedName>
        <fullName evidence="1">15770_t:CDS:1</fullName>
    </submittedName>
</protein>
<evidence type="ECO:0000313" key="1">
    <source>
        <dbReference type="EMBL" id="CAG8541278.1"/>
    </source>
</evidence>
<evidence type="ECO:0000313" key="2">
    <source>
        <dbReference type="Proteomes" id="UP000789901"/>
    </source>
</evidence>
<organism evidence="1 2">
    <name type="scientific">Gigaspora margarita</name>
    <dbReference type="NCBI Taxonomy" id="4874"/>
    <lineage>
        <taxon>Eukaryota</taxon>
        <taxon>Fungi</taxon>
        <taxon>Fungi incertae sedis</taxon>
        <taxon>Mucoromycota</taxon>
        <taxon>Glomeromycotina</taxon>
        <taxon>Glomeromycetes</taxon>
        <taxon>Diversisporales</taxon>
        <taxon>Gigasporaceae</taxon>
        <taxon>Gigaspora</taxon>
    </lineage>
</organism>
<gene>
    <name evidence="1" type="ORF">GMARGA_LOCUS4094</name>
</gene>
<sequence>ILDLSSHLKVKPPSSGTTTIPMVPFGCKVRVPSNDCTTEGPVIIRL</sequence>
<name>A0ABN7U997_GIGMA</name>
<feature type="non-terminal residue" evidence="1">
    <location>
        <position position="1"/>
    </location>
</feature>
<reference evidence="1 2" key="1">
    <citation type="submission" date="2021-06" db="EMBL/GenBank/DDBJ databases">
        <authorList>
            <person name="Kallberg Y."/>
            <person name="Tangrot J."/>
            <person name="Rosling A."/>
        </authorList>
    </citation>
    <scope>NUCLEOTIDE SEQUENCE [LARGE SCALE GENOMIC DNA]</scope>
    <source>
        <strain evidence="1 2">120-4 pot B 10/14</strain>
    </source>
</reference>
<keyword evidence="2" id="KW-1185">Reference proteome</keyword>
<comment type="caution">
    <text evidence="1">The sequence shown here is derived from an EMBL/GenBank/DDBJ whole genome shotgun (WGS) entry which is preliminary data.</text>
</comment>
<dbReference type="Proteomes" id="UP000789901">
    <property type="component" value="Unassembled WGS sequence"/>
</dbReference>
<dbReference type="EMBL" id="CAJVQB010001571">
    <property type="protein sequence ID" value="CAG8541278.1"/>
    <property type="molecule type" value="Genomic_DNA"/>
</dbReference>
<accession>A0ABN7U997</accession>
<proteinExistence type="predicted"/>